<dbReference type="InterPro" id="IPR036866">
    <property type="entry name" value="RibonucZ/Hydroxyglut_hydro"/>
</dbReference>
<evidence type="ECO:0000313" key="3">
    <source>
        <dbReference type="Proteomes" id="UP000287910"/>
    </source>
</evidence>
<comment type="caution">
    <text evidence="2">The sequence shown here is derived from an EMBL/GenBank/DDBJ whole genome shotgun (WGS) entry which is preliminary data.</text>
</comment>
<feature type="domain" description="Metallo-beta-lactamase" evidence="1">
    <location>
        <begin position="6"/>
        <end position="41"/>
    </location>
</feature>
<proteinExistence type="predicted"/>
<dbReference type="EMBL" id="RYYR01000033">
    <property type="protein sequence ID" value="RUL48214.1"/>
    <property type="molecule type" value="Genomic_DNA"/>
</dbReference>
<dbReference type="InterPro" id="IPR001279">
    <property type="entry name" value="Metallo-B-lactamas"/>
</dbReference>
<organism evidence="2 3">
    <name type="scientific">Lysinibacillus antri</name>
    <dbReference type="NCBI Taxonomy" id="2498145"/>
    <lineage>
        <taxon>Bacteria</taxon>
        <taxon>Bacillati</taxon>
        <taxon>Bacillota</taxon>
        <taxon>Bacilli</taxon>
        <taxon>Bacillales</taxon>
        <taxon>Bacillaceae</taxon>
        <taxon>Lysinibacillus</taxon>
    </lineage>
</organism>
<gene>
    <name evidence="2" type="ORF">EK386_17330</name>
</gene>
<dbReference type="RefSeq" id="WP_126660450.1">
    <property type="nucleotide sequence ID" value="NZ_RYYR01000033.1"/>
</dbReference>
<dbReference type="Gene3D" id="3.60.15.10">
    <property type="entry name" value="Ribonuclease Z/Hydroxyacylglutathione hydrolase-like"/>
    <property type="match status" value="1"/>
</dbReference>
<dbReference type="AlphaFoldDB" id="A0A3S0QN70"/>
<sequence>MEPTLAEHGVCIEDIRWILLTHGHVDHLGGAYNVWEKKDDKQKWSFLKRKLNFCEIEMNKL</sequence>
<reference evidence="2 3" key="1">
    <citation type="submission" date="2018-12" db="EMBL/GenBank/DDBJ databases">
        <title>Lysinibacillus antri sp. nov., isolated from a cave soil.</title>
        <authorList>
            <person name="Narsing Rao M.P."/>
            <person name="Zhang H."/>
            <person name="Dong Z.-Y."/>
            <person name="Niu X.-K."/>
            <person name="Zhang K."/>
            <person name="Fang B.-Z."/>
            <person name="Kang Y.-Q."/>
            <person name="Xiao M."/>
            <person name="Li W.-J."/>
        </authorList>
    </citation>
    <scope>NUCLEOTIDE SEQUENCE [LARGE SCALE GENOMIC DNA]</scope>
    <source>
        <strain evidence="2 3">SYSU K30002</strain>
    </source>
</reference>
<dbReference type="GO" id="GO:0016787">
    <property type="term" value="F:hydrolase activity"/>
    <property type="evidence" value="ECO:0007669"/>
    <property type="project" value="UniProtKB-KW"/>
</dbReference>
<dbReference type="Proteomes" id="UP000287910">
    <property type="component" value="Unassembled WGS sequence"/>
</dbReference>
<keyword evidence="3" id="KW-1185">Reference proteome</keyword>
<evidence type="ECO:0000259" key="1">
    <source>
        <dbReference type="Pfam" id="PF00753"/>
    </source>
</evidence>
<evidence type="ECO:0000313" key="2">
    <source>
        <dbReference type="EMBL" id="RUL48214.1"/>
    </source>
</evidence>
<accession>A0A3S0QN70</accession>
<name>A0A3S0QN70_9BACI</name>
<protein>
    <submittedName>
        <fullName evidence="2">MBL fold metallo-hydrolase</fullName>
    </submittedName>
</protein>
<dbReference type="Pfam" id="PF00753">
    <property type="entry name" value="Lactamase_B"/>
    <property type="match status" value="1"/>
</dbReference>
<keyword evidence="2" id="KW-0378">Hydrolase</keyword>
<dbReference type="SUPFAM" id="SSF56281">
    <property type="entry name" value="Metallo-hydrolase/oxidoreductase"/>
    <property type="match status" value="1"/>
</dbReference>